<evidence type="ECO:0000313" key="2">
    <source>
        <dbReference type="Proteomes" id="UP000316925"/>
    </source>
</evidence>
<evidence type="ECO:0000313" key="1">
    <source>
        <dbReference type="EMBL" id="TET91796.1"/>
    </source>
</evidence>
<sequence>MKTKFILIPLGIILAITLSLSNVAMSGFFKRVFGDHYEIGILHIGPLKLPVSVADYGTKQEIWIRFPEEVWPSYRLSITAWDQTEEDIRVLDRKIQEILEKIRKSAPGYSEEAARKSVEKMKTVQNSEIRHDILLQVYEKAKETGDIKSAIFQYGHLAEKWKITQKQLDFNVSVLEGDNLVKRESEDRITITSQGVHYVEKEILNH</sequence>
<organism evidence="1 2">
    <name type="scientific">Aerophobetes bacterium</name>
    <dbReference type="NCBI Taxonomy" id="2030807"/>
    <lineage>
        <taxon>Bacteria</taxon>
        <taxon>Candidatus Aerophobota</taxon>
    </lineage>
</organism>
<comment type="caution">
    <text evidence="1">The sequence shown here is derived from an EMBL/GenBank/DDBJ whole genome shotgun (WGS) entry which is preliminary data.</text>
</comment>
<proteinExistence type="predicted"/>
<reference evidence="1 2" key="1">
    <citation type="submission" date="2019-03" db="EMBL/GenBank/DDBJ databases">
        <title>Metabolic potential of uncultured bacteria and archaea associated with petroleum seepage in deep-sea sediments.</title>
        <authorList>
            <person name="Dong X."/>
            <person name="Hubert C."/>
        </authorList>
    </citation>
    <scope>NUCLEOTIDE SEQUENCE [LARGE SCALE GENOMIC DNA]</scope>
    <source>
        <strain evidence="1">E29_bin28</strain>
    </source>
</reference>
<name>A0A523YJQ9_UNCAE</name>
<dbReference type="AlphaFoldDB" id="A0A523YJQ9"/>
<dbReference type="EMBL" id="SOIJ01000262">
    <property type="protein sequence ID" value="TET91796.1"/>
    <property type="molecule type" value="Genomic_DNA"/>
</dbReference>
<dbReference type="Proteomes" id="UP000316925">
    <property type="component" value="Unassembled WGS sequence"/>
</dbReference>
<accession>A0A523YJQ9</accession>
<gene>
    <name evidence="1" type="ORF">E3J33_04585</name>
</gene>
<protein>
    <submittedName>
        <fullName evidence="1">Uncharacterized protein</fullName>
    </submittedName>
</protein>